<proteinExistence type="predicted"/>
<accession>A0A833HMJ7</accession>
<evidence type="ECO:0000313" key="2">
    <source>
        <dbReference type="EMBL" id="KAB3527619.1"/>
    </source>
</evidence>
<keyword evidence="3" id="KW-1185">Reference proteome</keyword>
<reference evidence="2 3" key="1">
    <citation type="submission" date="2019-10" db="EMBL/GenBank/DDBJ databases">
        <title>Alkaliphilus serpentinus sp. nov. and Alkaliphilus pronyensis sp. nov., two novel anaerobic alkaliphilic species isolated from the serpentinized-hosted hydrothermal field of the Prony Bay (New Caledonia).</title>
        <authorList>
            <person name="Postec A."/>
        </authorList>
    </citation>
    <scope>NUCLEOTIDE SEQUENCE [LARGE SCALE GENOMIC DNA]</scope>
    <source>
        <strain evidence="2 3">LacT</strain>
    </source>
</reference>
<dbReference type="EMBL" id="WBZB01000040">
    <property type="protein sequence ID" value="KAB3527619.1"/>
    <property type="molecule type" value="Genomic_DNA"/>
</dbReference>
<organism evidence="2 3">
    <name type="scientific">Alkaliphilus serpentinus</name>
    <dbReference type="NCBI Taxonomy" id="1482731"/>
    <lineage>
        <taxon>Bacteria</taxon>
        <taxon>Bacillati</taxon>
        <taxon>Bacillota</taxon>
        <taxon>Clostridia</taxon>
        <taxon>Peptostreptococcales</taxon>
        <taxon>Natronincolaceae</taxon>
        <taxon>Alkaliphilus</taxon>
    </lineage>
</organism>
<evidence type="ECO:0000313" key="3">
    <source>
        <dbReference type="Proteomes" id="UP000465601"/>
    </source>
</evidence>
<evidence type="ECO:0000256" key="1">
    <source>
        <dbReference type="SAM" id="Phobius"/>
    </source>
</evidence>
<feature type="transmembrane region" description="Helical" evidence="1">
    <location>
        <begin position="71"/>
        <end position="93"/>
    </location>
</feature>
<feature type="transmembrane region" description="Helical" evidence="1">
    <location>
        <begin position="119"/>
        <end position="142"/>
    </location>
</feature>
<keyword evidence="1" id="KW-0812">Transmembrane</keyword>
<comment type="caution">
    <text evidence="2">The sequence shown here is derived from an EMBL/GenBank/DDBJ whole genome shotgun (WGS) entry which is preliminary data.</text>
</comment>
<gene>
    <name evidence="2" type="ORF">F8153_11590</name>
</gene>
<name>A0A833HMJ7_9FIRM</name>
<dbReference type="AlphaFoldDB" id="A0A833HMJ7"/>
<feature type="transmembrane region" description="Helical" evidence="1">
    <location>
        <begin position="42"/>
        <end position="59"/>
    </location>
</feature>
<dbReference type="Proteomes" id="UP000465601">
    <property type="component" value="Unassembled WGS sequence"/>
</dbReference>
<dbReference type="RefSeq" id="WP_151866514.1">
    <property type="nucleotide sequence ID" value="NZ_WBZB01000040.1"/>
</dbReference>
<dbReference type="OrthoDB" id="1955038at2"/>
<keyword evidence="1" id="KW-1133">Transmembrane helix</keyword>
<feature type="transmembrane region" description="Helical" evidence="1">
    <location>
        <begin position="7"/>
        <end position="30"/>
    </location>
</feature>
<sequence length="150" mass="16933">MKTNKELFLNTIHGLFFGIVLGITLSIISIDIYPEVEKFLNSNWILPALSLVGALIGFIKGYSYKARYLNFLFSTAGTILTPILLSAIMIYFIGIDRFIVLPPIVFKTAIGLQDLDTQIATYIFSIVFTMIFIAAVVSSLTINKRKRWTW</sequence>
<keyword evidence="1" id="KW-0472">Membrane</keyword>
<protein>
    <submittedName>
        <fullName evidence="2">Uncharacterized protein</fullName>
    </submittedName>
</protein>